<organism evidence="1 2">
    <name type="scientific">Dorea hominis</name>
    <dbReference type="NCBI Taxonomy" id="2763040"/>
    <lineage>
        <taxon>Bacteria</taxon>
        <taxon>Bacillati</taxon>
        <taxon>Bacillota</taxon>
        <taxon>Clostridia</taxon>
        <taxon>Lachnospirales</taxon>
        <taxon>Lachnospiraceae</taxon>
        <taxon>Dorea</taxon>
    </lineage>
</organism>
<proteinExistence type="predicted"/>
<dbReference type="EMBL" id="JACOOY010000004">
    <property type="protein sequence ID" value="MBC5664502.1"/>
    <property type="molecule type" value="Genomic_DNA"/>
</dbReference>
<protein>
    <submittedName>
        <fullName evidence="1">Uncharacterized protein</fullName>
    </submittedName>
</protein>
<evidence type="ECO:0000313" key="2">
    <source>
        <dbReference type="Proteomes" id="UP000647235"/>
    </source>
</evidence>
<accession>A0ABR7ET27</accession>
<comment type="caution">
    <text evidence="1">The sequence shown here is derived from an EMBL/GenBank/DDBJ whole genome shotgun (WGS) entry which is preliminary data.</text>
</comment>
<reference evidence="1 2" key="1">
    <citation type="submission" date="2020-08" db="EMBL/GenBank/DDBJ databases">
        <title>Genome public.</title>
        <authorList>
            <person name="Liu C."/>
            <person name="Sun Q."/>
        </authorList>
    </citation>
    <scope>NUCLEOTIDE SEQUENCE [LARGE SCALE GENOMIC DNA]</scope>
    <source>
        <strain evidence="1 2">NSJ-36</strain>
    </source>
</reference>
<keyword evidence="2" id="KW-1185">Reference proteome</keyword>
<name>A0ABR7ET27_9FIRM</name>
<evidence type="ECO:0000313" key="1">
    <source>
        <dbReference type="EMBL" id="MBC5664502.1"/>
    </source>
</evidence>
<dbReference type="Proteomes" id="UP000647235">
    <property type="component" value="Unassembled WGS sequence"/>
</dbReference>
<gene>
    <name evidence="1" type="ORF">H8S07_04290</name>
</gene>
<sequence>MKVRTPVTAMKASLDMLEREGIHSKYLDLKEGDEVVECDLIIIEESLLIRTPHVSWSGISFR</sequence>
<dbReference type="RefSeq" id="WP_186855495.1">
    <property type="nucleotide sequence ID" value="NZ_JACOOY010000004.1"/>
</dbReference>